<dbReference type="AlphaFoldDB" id="A0A240EGR8"/>
<evidence type="ECO:0000313" key="2">
    <source>
        <dbReference type="Proteomes" id="UP000219336"/>
    </source>
</evidence>
<keyword evidence="2" id="KW-1185">Reference proteome</keyword>
<protein>
    <submittedName>
        <fullName evidence="1">Uncharacterized protein</fullName>
    </submittedName>
</protein>
<name>A0A240EGR8_9VIBR</name>
<reference evidence="2" key="1">
    <citation type="submission" date="2016-06" db="EMBL/GenBank/DDBJ databases">
        <authorList>
            <person name="Rodrigo-Torres L."/>
            <person name="Arahal R.D."/>
            <person name="Lucena T."/>
        </authorList>
    </citation>
    <scope>NUCLEOTIDE SEQUENCE [LARGE SCALE GENOMIC DNA]</scope>
    <source>
        <strain evidence="2">CECT8203</strain>
    </source>
</reference>
<proteinExistence type="predicted"/>
<sequence>MNKLVKSFITKPQSALELFKYFADLNKTQAETIVGEIFGHLFWVEAGAKWVEPHQNEAYVKRGRKVEALLESLIKRGFFPFERSVLGNKLERSSALDFESFWMRCIGKEDHSWIHGCDINCSIALPNKRMVVSYCEGDVTEISCETLERYNAEVKRASDWAKENSVW</sequence>
<evidence type="ECO:0000313" key="1">
    <source>
        <dbReference type="EMBL" id="SNX47887.1"/>
    </source>
</evidence>
<dbReference type="EMBL" id="OANU01000015">
    <property type="protein sequence ID" value="SNX47887.1"/>
    <property type="molecule type" value="Genomic_DNA"/>
</dbReference>
<dbReference type="OrthoDB" id="6624732at2"/>
<gene>
    <name evidence="1" type="ORF">VTH8203_01502</name>
</gene>
<dbReference type="Proteomes" id="UP000219336">
    <property type="component" value="Unassembled WGS sequence"/>
</dbReference>
<organism evidence="1 2">
    <name type="scientific">Vibrio thalassae</name>
    <dbReference type="NCBI Taxonomy" id="1243014"/>
    <lineage>
        <taxon>Bacteria</taxon>
        <taxon>Pseudomonadati</taxon>
        <taxon>Pseudomonadota</taxon>
        <taxon>Gammaproteobacteria</taxon>
        <taxon>Vibrionales</taxon>
        <taxon>Vibrionaceae</taxon>
        <taxon>Vibrio</taxon>
    </lineage>
</organism>
<dbReference type="RefSeq" id="WP_096993115.1">
    <property type="nucleotide sequence ID" value="NZ_JBHSII010000006.1"/>
</dbReference>
<accession>A0A240EGR8</accession>